<evidence type="ECO:0000313" key="1">
    <source>
        <dbReference type="EMBL" id="KAJ1700963.1"/>
    </source>
</evidence>
<proteinExistence type="predicted"/>
<protein>
    <submittedName>
        <fullName evidence="1">Uncharacterized protein</fullName>
    </submittedName>
</protein>
<sequence length="233" mass="26231">MSVGDYNVVAHLRKIPSLLSVFDALMVSKELHEALIYSLQNPSSFQAYFAQEVREEVAQIEQEPSITFTVEDLMTGTADHNRPLYTTGTIYGKRINKILVEPGSSISIMPLKMLVQLSLSIRKTRKDKIRIHGFNHQYQKALGSTVIDVTVGDMVTPVKFLIIEADTTYKALLGRPWLHTYGLVPSTLHQCVKYIKDGKQCNIKGDDHPFEAHEAELDDAKYYTPKYKQGAGT</sequence>
<reference evidence="1" key="1">
    <citation type="journal article" date="2022" name="Cell">
        <title>Repeat-based holocentromeres influence genome architecture and karyotype evolution.</title>
        <authorList>
            <person name="Hofstatter P.G."/>
            <person name="Thangavel G."/>
            <person name="Lux T."/>
            <person name="Neumann P."/>
            <person name="Vondrak T."/>
            <person name="Novak P."/>
            <person name="Zhang M."/>
            <person name="Costa L."/>
            <person name="Castellani M."/>
            <person name="Scott A."/>
            <person name="Toegelov H."/>
            <person name="Fuchs J."/>
            <person name="Mata-Sucre Y."/>
            <person name="Dias Y."/>
            <person name="Vanzela A.L.L."/>
            <person name="Huettel B."/>
            <person name="Almeida C.C.S."/>
            <person name="Simkova H."/>
            <person name="Souza G."/>
            <person name="Pedrosa-Harand A."/>
            <person name="Macas J."/>
            <person name="Mayer K.F.X."/>
            <person name="Houben A."/>
            <person name="Marques A."/>
        </authorList>
    </citation>
    <scope>NUCLEOTIDE SEQUENCE</scope>
    <source>
        <strain evidence="1">RhyBre1mFocal</strain>
    </source>
</reference>
<dbReference type="PANTHER" id="PTHR33240">
    <property type="entry name" value="OS08G0508500 PROTEIN"/>
    <property type="match status" value="1"/>
</dbReference>
<name>A0A9Q0HX80_9POAL</name>
<dbReference type="InterPro" id="IPR021109">
    <property type="entry name" value="Peptidase_aspartic_dom_sf"/>
</dbReference>
<dbReference type="Gene3D" id="2.40.70.10">
    <property type="entry name" value="Acid Proteases"/>
    <property type="match status" value="1"/>
</dbReference>
<dbReference type="OrthoDB" id="1937476at2759"/>
<gene>
    <name evidence="1" type="ORF">LUZ63_000742</name>
</gene>
<dbReference type="AlphaFoldDB" id="A0A9Q0HX80"/>
<accession>A0A9Q0HX80</accession>
<dbReference type="CDD" id="cd00303">
    <property type="entry name" value="retropepsin_like"/>
    <property type="match status" value="1"/>
</dbReference>
<dbReference type="PANTHER" id="PTHR33240:SF15">
    <property type="entry name" value="GAG-PRO-LIKE PROTEIN"/>
    <property type="match status" value="1"/>
</dbReference>
<dbReference type="SUPFAM" id="SSF50630">
    <property type="entry name" value="Acid proteases"/>
    <property type="match status" value="1"/>
</dbReference>
<comment type="caution">
    <text evidence="1">The sequence shown here is derived from an EMBL/GenBank/DDBJ whole genome shotgun (WGS) entry which is preliminary data.</text>
</comment>
<dbReference type="EMBL" id="JAMQYH010000001">
    <property type="protein sequence ID" value="KAJ1700963.1"/>
    <property type="molecule type" value="Genomic_DNA"/>
</dbReference>
<dbReference type="Proteomes" id="UP001151287">
    <property type="component" value="Unassembled WGS sequence"/>
</dbReference>
<organism evidence="1 2">
    <name type="scientific">Rhynchospora breviuscula</name>
    <dbReference type="NCBI Taxonomy" id="2022672"/>
    <lineage>
        <taxon>Eukaryota</taxon>
        <taxon>Viridiplantae</taxon>
        <taxon>Streptophyta</taxon>
        <taxon>Embryophyta</taxon>
        <taxon>Tracheophyta</taxon>
        <taxon>Spermatophyta</taxon>
        <taxon>Magnoliopsida</taxon>
        <taxon>Liliopsida</taxon>
        <taxon>Poales</taxon>
        <taxon>Cyperaceae</taxon>
        <taxon>Cyperoideae</taxon>
        <taxon>Rhynchosporeae</taxon>
        <taxon>Rhynchospora</taxon>
    </lineage>
</organism>
<evidence type="ECO:0000313" key="2">
    <source>
        <dbReference type="Proteomes" id="UP001151287"/>
    </source>
</evidence>
<keyword evidence="2" id="KW-1185">Reference proteome</keyword>